<protein>
    <submittedName>
        <fullName evidence="1">Uncharacterized protein</fullName>
    </submittedName>
</protein>
<organism evidence="1 2">
    <name type="scientific">Sphingomonas carotinifaciens</name>
    <dbReference type="NCBI Taxonomy" id="1166323"/>
    <lineage>
        <taxon>Bacteria</taxon>
        <taxon>Pseudomonadati</taxon>
        <taxon>Pseudomonadota</taxon>
        <taxon>Alphaproteobacteria</taxon>
        <taxon>Sphingomonadales</taxon>
        <taxon>Sphingomonadaceae</taxon>
        <taxon>Sphingomonas</taxon>
    </lineage>
</organism>
<dbReference type="GO" id="GO:0003677">
    <property type="term" value="F:DNA binding"/>
    <property type="evidence" value="ECO:0007669"/>
    <property type="project" value="InterPro"/>
</dbReference>
<keyword evidence="2" id="KW-1185">Reference proteome</keyword>
<evidence type="ECO:0000313" key="2">
    <source>
        <dbReference type="Proteomes" id="UP000323502"/>
    </source>
</evidence>
<evidence type="ECO:0000313" key="1">
    <source>
        <dbReference type="EMBL" id="SDF79474.1"/>
    </source>
</evidence>
<reference evidence="1 2" key="1">
    <citation type="submission" date="2016-10" db="EMBL/GenBank/DDBJ databases">
        <authorList>
            <person name="Varghese N."/>
            <person name="Submissions S."/>
        </authorList>
    </citation>
    <scope>NUCLEOTIDE SEQUENCE [LARGE SCALE GENOMIC DNA]</scope>
    <source>
        <strain evidence="1 2">S7-754</strain>
    </source>
</reference>
<dbReference type="Gene3D" id="3.40.50.1390">
    <property type="entry name" value="Resolvase, N-terminal catalytic domain"/>
    <property type="match status" value="1"/>
</dbReference>
<dbReference type="Proteomes" id="UP000323502">
    <property type="component" value="Unassembled WGS sequence"/>
</dbReference>
<dbReference type="RefSeq" id="WP_211368614.1">
    <property type="nucleotide sequence ID" value="NZ_FNBI01000006.1"/>
</dbReference>
<dbReference type="GO" id="GO:0000150">
    <property type="term" value="F:DNA strand exchange activity"/>
    <property type="evidence" value="ECO:0007669"/>
    <property type="project" value="InterPro"/>
</dbReference>
<accession>A0A1G7NZR9</accession>
<name>A0A1G7NZR9_9SPHN</name>
<gene>
    <name evidence="1" type="ORF">SAMN05216557_1067</name>
</gene>
<dbReference type="EMBL" id="FNBI01000006">
    <property type="protein sequence ID" value="SDF79474.1"/>
    <property type="molecule type" value="Genomic_DNA"/>
</dbReference>
<dbReference type="AlphaFoldDB" id="A0A1G7NZR9"/>
<sequence>MAEALDRLSRDQEDIARLFKMFRFAGIGLSRVGEGPIDELDVGLKGTMNPRFLTDLANKTRRGLRGRIEQGSSGGGLCYGYDVRIDADGEVGGRIVNEAQADVVRRILTE</sequence>
<dbReference type="SUPFAM" id="SSF53041">
    <property type="entry name" value="Resolvase-like"/>
    <property type="match status" value="1"/>
</dbReference>
<proteinExistence type="predicted"/>
<dbReference type="InterPro" id="IPR036162">
    <property type="entry name" value="Resolvase-like_N_sf"/>
</dbReference>